<organism evidence="2 3">
    <name type="scientific">Actinoplanes lutulentus</name>
    <dbReference type="NCBI Taxonomy" id="1287878"/>
    <lineage>
        <taxon>Bacteria</taxon>
        <taxon>Bacillati</taxon>
        <taxon>Actinomycetota</taxon>
        <taxon>Actinomycetes</taxon>
        <taxon>Micromonosporales</taxon>
        <taxon>Micromonosporaceae</taxon>
        <taxon>Actinoplanes</taxon>
    </lineage>
</organism>
<feature type="transmembrane region" description="Helical" evidence="1">
    <location>
        <begin position="29"/>
        <end position="51"/>
    </location>
</feature>
<feature type="transmembrane region" description="Helical" evidence="1">
    <location>
        <begin position="57"/>
        <end position="79"/>
    </location>
</feature>
<protein>
    <recommendedName>
        <fullName evidence="4">PH (Pleckstrin Homology) domain-containing protein</fullName>
    </recommendedName>
</protein>
<proteinExistence type="predicted"/>
<keyword evidence="1" id="KW-1133">Transmembrane helix</keyword>
<comment type="caution">
    <text evidence="2">The sequence shown here is derived from an EMBL/GenBank/DDBJ whole genome shotgun (WGS) entry which is preliminary data.</text>
</comment>
<sequence>MIGVVRAMFLPGLLIRPEGIRGSPSRTDFALTVILALVTLFCVGFAVVMAGDGSATGWILALVAAVFTVVVGWFLIVLLRLAPGTLVLTPSGIYHRSLVLEHFVPWDTVVDVEATDAPQPWITVKALPSDGTRERRHTGRLHAFEGQALPFLVARTSWLGTNAVPAYQAIRYYFDHPDQRFQLHRPPGRP</sequence>
<dbReference type="AlphaFoldDB" id="A0A327ZC57"/>
<keyword evidence="1" id="KW-0812">Transmembrane</keyword>
<dbReference type="EMBL" id="QLMJ01000008">
    <property type="protein sequence ID" value="RAK36535.1"/>
    <property type="molecule type" value="Genomic_DNA"/>
</dbReference>
<evidence type="ECO:0000313" key="2">
    <source>
        <dbReference type="EMBL" id="RAK36535.1"/>
    </source>
</evidence>
<evidence type="ECO:0008006" key="4">
    <source>
        <dbReference type="Google" id="ProtNLM"/>
    </source>
</evidence>
<gene>
    <name evidence="2" type="ORF">B0I29_108125</name>
</gene>
<name>A0A327ZC57_9ACTN</name>
<dbReference type="Proteomes" id="UP000249341">
    <property type="component" value="Unassembled WGS sequence"/>
</dbReference>
<evidence type="ECO:0000256" key="1">
    <source>
        <dbReference type="SAM" id="Phobius"/>
    </source>
</evidence>
<accession>A0A327ZC57</accession>
<reference evidence="2 3" key="1">
    <citation type="submission" date="2018-06" db="EMBL/GenBank/DDBJ databases">
        <title>Genomic Encyclopedia of Type Strains, Phase III (KMG-III): the genomes of soil and plant-associated and newly described type strains.</title>
        <authorList>
            <person name="Whitman W."/>
        </authorList>
    </citation>
    <scope>NUCLEOTIDE SEQUENCE [LARGE SCALE GENOMIC DNA]</scope>
    <source>
        <strain evidence="2 3">CGMCC 4.7090</strain>
    </source>
</reference>
<keyword evidence="3" id="KW-1185">Reference proteome</keyword>
<keyword evidence="1" id="KW-0472">Membrane</keyword>
<evidence type="ECO:0000313" key="3">
    <source>
        <dbReference type="Proteomes" id="UP000249341"/>
    </source>
</evidence>